<keyword evidence="1" id="KW-0472">Membrane</keyword>
<reference evidence="2" key="1">
    <citation type="journal article" date="2020" name="Stud. Mycol.">
        <title>101 Dothideomycetes genomes: a test case for predicting lifestyles and emergence of pathogens.</title>
        <authorList>
            <person name="Haridas S."/>
            <person name="Albert R."/>
            <person name="Binder M."/>
            <person name="Bloem J."/>
            <person name="Labutti K."/>
            <person name="Salamov A."/>
            <person name="Andreopoulos B."/>
            <person name="Baker S."/>
            <person name="Barry K."/>
            <person name="Bills G."/>
            <person name="Bluhm B."/>
            <person name="Cannon C."/>
            <person name="Castanera R."/>
            <person name="Culley D."/>
            <person name="Daum C."/>
            <person name="Ezra D."/>
            <person name="Gonzalez J."/>
            <person name="Henrissat B."/>
            <person name="Kuo A."/>
            <person name="Liang C."/>
            <person name="Lipzen A."/>
            <person name="Lutzoni F."/>
            <person name="Magnuson J."/>
            <person name="Mondo S."/>
            <person name="Nolan M."/>
            <person name="Ohm R."/>
            <person name="Pangilinan J."/>
            <person name="Park H.-J."/>
            <person name="Ramirez L."/>
            <person name="Alfaro M."/>
            <person name="Sun H."/>
            <person name="Tritt A."/>
            <person name="Yoshinaga Y."/>
            <person name="Zwiers L.-H."/>
            <person name="Turgeon B."/>
            <person name="Goodwin S."/>
            <person name="Spatafora J."/>
            <person name="Crous P."/>
            <person name="Grigoriev I."/>
        </authorList>
    </citation>
    <scope>NUCLEOTIDE SEQUENCE</scope>
    <source>
        <strain evidence="2">CBS 122681</strain>
    </source>
</reference>
<keyword evidence="1" id="KW-0812">Transmembrane</keyword>
<sequence length="60" mass="6360">MAGLLQLGQVVIGWLACIVLSCGVVLWHSALYGRFVQGRCNAGKEVGGYSDRGIATYLGM</sequence>
<protein>
    <submittedName>
        <fullName evidence="2">Uncharacterized protein</fullName>
    </submittedName>
</protein>
<feature type="transmembrane region" description="Helical" evidence="1">
    <location>
        <begin position="6"/>
        <end position="27"/>
    </location>
</feature>
<organism evidence="2 3">
    <name type="scientific">Lophiostoma macrostomum CBS 122681</name>
    <dbReference type="NCBI Taxonomy" id="1314788"/>
    <lineage>
        <taxon>Eukaryota</taxon>
        <taxon>Fungi</taxon>
        <taxon>Dikarya</taxon>
        <taxon>Ascomycota</taxon>
        <taxon>Pezizomycotina</taxon>
        <taxon>Dothideomycetes</taxon>
        <taxon>Pleosporomycetidae</taxon>
        <taxon>Pleosporales</taxon>
        <taxon>Lophiostomataceae</taxon>
        <taxon>Lophiostoma</taxon>
    </lineage>
</organism>
<keyword evidence="3" id="KW-1185">Reference proteome</keyword>
<dbReference type="Proteomes" id="UP000799324">
    <property type="component" value="Unassembled WGS sequence"/>
</dbReference>
<gene>
    <name evidence="2" type="ORF">K491DRAFT_697505</name>
</gene>
<evidence type="ECO:0000256" key="1">
    <source>
        <dbReference type="SAM" id="Phobius"/>
    </source>
</evidence>
<evidence type="ECO:0000313" key="3">
    <source>
        <dbReference type="Proteomes" id="UP000799324"/>
    </source>
</evidence>
<evidence type="ECO:0000313" key="2">
    <source>
        <dbReference type="EMBL" id="KAF2650172.1"/>
    </source>
</evidence>
<keyword evidence="1" id="KW-1133">Transmembrane helix</keyword>
<proteinExistence type="predicted"/>
<accession>A0A6A6SRJ1</accession>
<name>A0A6A6SRJ1_9PLEO</name>
<dbReference type="AlphaFoldDB" id="A0A6A6SRJ1"/>
<dbReference type="EMBL" id="MU004464">
    <property type="protein sequence ID" value="KAF2650172.1"/>
    <property type="molecule type" value="Genomic_DNA"/>
</dbReference>